<evidence type="ECO:0000256" key="3">
    <source>
        <dbReference type="ARBA" id="ARBA00022448"/>
    </source>
</evidence>
<feature type="chain" id="PRO_5045433456" evidence="12">
    <location>
        <begin position="26"/>
        <end position="188"/>
    </location>
</feature>
<keyword evidence="4" id="KW-1003">Cell membrane</keyword>
<organism evidence="13 14">
    <name type="scientific">Gekko japonicus</name>
    <name type="common">Schlegel's Japanese gecko</name>
    <dbReference type="NCBI Taxonomy" id="146911"/>
    <lineage>
        <taxon>Eukaryota</taxon>
        <taxon>Metazoa</taxon>
        <taxon>Chordata</taxon>
        <taxon>Craniata</taxon>
        <taxon>Vertebrata</taxon>
        <taxon>Euteleostomi</taxon>
        <taxon>Lepidosauria</taxon>
        <taxon>Squamata</taxon>
        <taxon>Bifurcata</taxon>
        <taxon>Gekkota</taxon>
        <taxon>Gekkonidae</taxon>
        <taxon>Gekkoninae</taxon>
        <taxon>Gekko</taxon>
    </lineage>
</organism>
<evidence type="ECO:0000256" key="2">
    <source>
        <dbReference type="ARBA" id="ARBA00007087"/>
    </source>
</evidence>
<evidence type="ECO:0000256" key="10">
    <source>
        <dbReference type="ARBA" id="ARBA00023170"/>
    </source>
</evidence>
<dbReference type="Proteomes" id="UP000694871">
    <property type="component" value="Unplaced"/>
</dbReference>
<evidence type="ECO:0000256" key="6">
    <source>
        <dbReference type="ARBA" id="ARBA00022729"/>
    </source>
</evidence>
<name>A0ABM1L801_GEKJA</name>
<evidence type="ECO:0000256" key="1">
    <source>
        <dbReference type="ARBA" id="ARBA00004251"/>
    </source>
</evidence>
<dbReference type="GeneID" id="107123362"/>
<dbReference type="PANTHER" id="PTHR14076:SF9">
    <property type="entry name" value="RECEPTOR ACTIVITY-MODIFYING PROTEIN 2"/>
    <property type="match status" value="1"/>
</dbReference>
<keyword evidence="3" id="KW-0813">Transport</keyword>
<dbReference type="PANTHER" id="PTHR14076">
    <property type="entry name" value="RECEPTOR ACTIVITY MODIFYING PROTEIN RAMP"/>
    <property type="match status" value="1"/>
</dbReference>
<gene>
    <name evidence="14" type="primary">RAMP2</name>
</gene>
<evidence type="ECO:0000256" key="8">
    <source>
        <dbReference type="ARBA" id="ARBA00023136"/>
    </source>
</evidence>
<proteinExistence type="inferred from homology"/>
<evidence type="ECO:0000256" key="12">
    <source>
        <dbReference type="SAM" id="SignalP"/>
    </source>
</evidence>
<keyword evidence="8 11" id="KW-0472">Membrane</keyword>
<accession>A0ABM1L801</accession>
<evidence type="ECO:0000256" key="4">
    <source>
        <dbReference type="ARBA" id="ARBA00022475"/>
    </source>
</evidence>
<keyword evidence="10 14" id="KW-0675">Receptor</keyword>
<dbReference type="Gene3D" id="1.10.150.510">
    <property type="entry name" value="Receptor activity modifying family"/>
    <property type="match status" value="1"/>
</dbReference>
<evidence type="ECO:0000313" key="14">
    <source>
        <dbReference type="RefSeq" id="XP_015282088.1"/>
    </source>
</evidence>
<feature type="transmembrane region" description="Helical" evidence="11">
    <location>
        <begin position="158"/>
        <end position="179"/>
    </location>
</feature>
<dbReference type="Pfam" id="PF04901">
    <property type="entry name" value="RAMP"/>
    <property type="match status" value="1"/>
</dbReference>
<keyword evidence="9" id="KW-1015">Disulfide bond</keyword>
<keyword evidence="13" id="KW-1185">Reference proteome</keyword>
<evidence type="ECO:0000256" key="5">
    <source>
        <dbReference type="ARBA" id="ARBA00022692"/>
    </source>
</evidence>
<evidence type="ECO:0000256" key="11">
    <source>
        <dbReference type="SAM" id="Phobius"/>
    </source>
</evidence>
<dbReference type="RefSeq" id="XP_015282088.1">
    <property type="nucleotide sequence ID" value="XM_015426602.1"/>
</dbReference>
<evidence type="ECO:0000256" key="9">
    <source>
        <dbReference type="ARBA" id="ARBA00023157"/>
    </source>
</evidence>
<dbReference type="InterPro" id="IPR006985">
    <property type="entry name" value="RAMP"/>
</dbReference>
<sequence length="188" mass="21451">MSPPGWPFQRLLLLLVGASVLGAHSETTVTPHNASYSLEEDKSNATALELDVESYKHMMKFLKDYPMFQEALYRFRAKECWDRFVQQMANVSALLLCQWSVVSRPYAILTHCLEEWADNLEYGYPNALAEGYVVWGHRTYFLNCTLERPLLLDPPENVLLTLILTPICLIPLLVTLVVLKSKDGEMQA</sequence>
<evidence type="ECO:0000256" key="7">
    <source>
        <dbReference type="ARBA" id="ARBA00022989"/>
    </source>
</evidence>
<comment type="similarity">
    <text evidence="2">Belongs to the RAMP family.</text>
</comment>
<feature type="signal peptide" evidence="12">
    <location>
        <begin position="1"/>
        <end position="25"/>
    </location>
</feature>
<evidence type="ECO:0000313" key="13">
    <source>
        <dbReference type="Proteomes" id="UP000694871"/>
    </source>
</evidence>
<keyword evidence="5 11" id="KW-0812">Transmembrane</keyword>
<keyword evidence="6 12" id="KW-0732">Signal</keyword>
<reference evidence="14" key="1">
    <citation type="submission" date="2025-08" db="UniProtKB">
        <authorList>
            <consortium name="RefSeq"/>
        </authorList>
    </citation>
    <scope>IDENTIFICATION</scope>
</reference>
<comment type="subcellular location">
    <subcellularLocation>
        <location evidence="1">Cell membrane</location>
        <topology evidence="1">Single-pass type I membrane protein</topology>
    </subcellularLocation>
</comment>
<dbReference type="InterPro" id="IPR038126">
    <property type="entry name" value="RAMP_sf"/>
</dbReference>
<keyword evidence="7 11" id="KW-1133">Transmembrane helix</keyword>
<protein>
    <submittedName>
        <fullName evidence="14">Receptor activity-modifying protein 2</fullName>
    </submittedName>
</protein>